<sequence>MNKLEEEIEHSRKKLLELAALYGLASEETITCSQYLDQLLNSFIVQKKLNS</sequence>
<dbReference type="Pfam" id="PF09388">
    <property type="entry name" value="SpoOE-like"/>
    <property type="match status" value="1"/>
</dbReference>
<dbReference type="SUPFAM" id="SSF140500">
    <property type="entry name" value="BAS1536-like"/>
    <property type="match status" value="1"/>
</dbReference>
<evidence type="ECO:0000313" key="2">
    <source>
        <dbReference type="Proteomes" id="UP001341444"/>
    </source>
</evidence>
<dbReference type="PANTHER" id="PTHR41263">
    <property type="entry name" value="ASPARTYL-PHOSPHATE PHOSPHATASE YISI"/>
    <property type="match status" value="1"/>
</dbReference>
<proteinExistence type="predicted"/>
<evidence type="ECO:0000313" key="1">
    <source>
        <dbReference type="EMBL" id="MED1205730.1"/>
    </source>
</evidence>
<reference evidence="1 2" key="1">
    <citation type="submission" date="2023-03" db="EMBL/GenBank/DDBJ databases">
        <title>Bacillus Genome Sequencing.</title>
        <authorList>
            <person name="Dunlap C."/>
        </authorList>
    </citation>
    <scope>NUCLEOTIDE SEQUENCE [LARGE SCALE GENOMIC DNA]</scope>
    <source>
        <strain evidence="1 2">B-23453</strain>
    </source>
</reference>
<dbReference type="InterPro" id="IPR053028">
    <property type="entry name" value="Spo0E-like_phosphatase"/>
</dbReference>
<dbReference type="Gene3D" id="4.10.280.10">
    <property type="entry name" value="Helix-loop-helix DNA-binding domain"/>
    <property type="match status" value="1"/>
</dbReference>
<dbReference type="InterPro" id="IPR036638">
    <property type="entry name" value="HLH_DNA-bd_sf"/>
</dbReference>
<accession>A0ABU6MMJ1</accession>
<protein>
    <submittedName>
        <fullName evidence="1">Aspartyl-phosphate phosphatase Spo0E family protein</fullName>
    </submittedName>
</protein>
<organism evidence="1 2">
    <name type="scientific">Heyndrickxia acidicola</name>
    <dbReference type="NCBI Taxonomy" id="209389"/>
    <lineage>
        <taxon>Bacteria</taxon>
        <taxon>Bacillati</taxon>
        <taxon>Bacillota</taxon>
        <taxon>Bacilli</taxon>
        <taxon>Bacillales</taxon>
        <taxon>Bacillaceae</taxon>
        <taxon>Heyndrickxia</taxon>
    </lineage>
</organism>
<comment type="caution">
    <text evidence="1">The sequence shown here is derived from an EMBL/GenBank/DDBJ whole genome shotgun (WGS) entry which is preliminary data.</text>
</comment>
<dbReference type="EMBL" id="JARMAB010000040">
    <property type="protein sequence ID" value="MED1205730.1"/>
    <property type="molecule type" value="Genomic_DNA"/>
</dbReference>
<dbReference type="RefSeq" id="WP_083953064.1">
    <property type="nucleotide sequence ID" value="NZ_JARMAB010000040.1"/>
</dbReference>
<dbReference type="PANTHER" id="PTHR41263:SF1">
    <property type="entry name" value="ASPARTYL-PHOSPHATE PHOSPHATASE YISI"/>
    <property type="match status" value="1"/>
</dbReference>
<dbReference type="Proteomes" id="UP001341444">
    <property type="component" value="Unassembled WGS sequence"/>
</dbReference>
<name>A0ABU6MMJ1_9BACI</name>
<gene>
    <name evidence="1" type="ORF">P4T90_22095</name>
</gene>
<keyword evidence="2" id="KW-1185">Reference proteome</keyword>
<dbReference type="InterPro" id="IPR018540">
    <property type="entry name" value="Spo0E-like"/>
</dbReference>
<dbReference type="InterPro" id="IPR037208">
    <property type="entry name" value="Spo0E-like_sf"/>
</dbReference>